<dbReference type="Proteomes" id="UP000007648">
    <property type="component" value="Unassembled WGS sequence"/>
</dbReference>
<evidence type="ECO:0000313" key="14">
    <source>
        <dbReference type="Ensembl" id="ENSSHAP00000000669.2"/>
    </source>
</evidence>
<sequence>MGPARRQHPQRGRGSEASQSLGTSEQSQPCSRPVPPSWSASSPPPTGTTMSPALSALLCLGLCLGHRMRAQADKLPRPSLRTENGSLAPQGRRVTLRCQGSPGAAEYLLAKDLGSVYQRIGSELPRKDEVEFSIPSMTMYHAGTYSCCYRKGSHWSEHSEPLELVATGIYRSPSLSAWPNSTVAPGHNVTLQCYSQLSHDRSALYKDGEQVTQAPAQPHARGSQANFSIPAVNSTHGGTYRCYSFWSRFPHQWSAPSDPLELRVTETNTGSSGDQNWLFGLSKKHGSILLGVSALLILLFLLLLLLLCCRRCWTKISNGSRGAEAKKTPKSSDPAATPMEETLYAAVEDGSRTEAGPEDTAAPPGEDPRQVTYAQLNLGSLRAGAQEPPPSARAEPSLYAALR</sequence>
<evidence type="ECO:0000256" key="5">
    <source>
        <dbReference type="ARBA" id="ARBA00022737"/>
    </source>
</evidence>
<protein>
    <recommendedName>
        <fullName evidence="13">Ig-like domain-containing protein</fullName>
    </recommendedName>
</protein>
<keyword evidence="6 12" id="KW-1133">Transmembrane helix</keyword>
<feature type="region of interest" description="Disordered" evidence="11">
    <location>
        <begin position="320"/>
        <end position="403"/>
    </location>
</feature>
<evidence type="ECO:0000256" key="4">
    <source>
        <dbReference type="ARBA" id="ARBA00022729"/>
    </source>
</evidence>
<feature type="compositionally biased region" description="Pro residues" evidence="11">
    <location>
        <begin position="32"/>
        <end position="46"/>
    </location>
</feature>
<reference evidence="14" key="3">
    <citation type="submission" date="2025-09" db="UniProtKB">
        <authorList>
            <consortium name="Ensembl"/>
        </authorList>
    </citation>
    <scope>IDENTIFICATION</scope>
</reference>
<keyword evidence="10" id="KW-0393">Immunoglobulin domain</keyword>
<keyword evidence="4" id="KW-0732">Signal</keyword>
<evidence type="ECO:0000256" key="2">
    <source>
        <dbReference type="ARBA" id="ARBA00022475"/>
    </source>
</evidence>
<keyword evidence="3 12" id="KW-0812">Transmembrane</keyword>
<dbReference type="Gene3D" id="2.60.40.10">
    <property type="entry name" value="Immunoglobulins"/>
    <property type="match status" value="2"/>
</dbReference>
<keyword evidence="8" id="KW-1015">Disulfide bond</keyword>
<comment type="subcellular location">
    <subcellularLocation>
        <location evidence="1">Cell membrane</location>
        <topology evidence="1">Single-pass membrane protein</topology>
    </subcellularLocation>
</comment>
<evidence type="ECO:0000256" key="7">
    <source>
        <dbReference type="ARBA" id="ARBA00023136"/>
    </source>
</evidence>
<evidence type="ECO:0000256" key="1">
    <source>
        <dbReference type="ARBA" id="ARBA00004162"/>
    </source>
</evidence>
<feature type="compositionally biased region" description="Basic residues" evidence="11">
    <location>
        <begin position="1"/>
        <end position="11"/>
    </location>
</feature>
<organism evidence="14 15">
    <name type="scientific">Sarcophilus harrisii</name>
    <name type="common">Tasmanian devil</name>
    <name type="synonym">Sarcophilus laniarius</name>
    <dbReference type="NCBI Taxonomy" id="9305"/>
    <lineage>
        <taxon>Eukaryota</taxon>
        <taxon>Metazoa</taxon>
        <taxon>Chordata</taxon>
        <taxon>Craniata</taxon>
        <taxon>Vertebrata</taxon>
        <taxon>Euteleostomi</taxon>
        <taxon>Mammalia</taxon>
        <taxon>Metatheria</taxon>
        <taxon>Dasyuromorphia</taxon>
        <taxon>Dasyuridae</taxon>
        <taxon>Sarcophilus</taxon>
    </lineage>
</organism>
<keyword evidence="5" id="KW-0677">Repeat</keyword>
<dbReference type="PANTHER" id="PTHR11738:SF179">
    <property type="entry name" value="LEUKOCYTE IMMUNOGLOBULIN-LIKE RECEPTOR SUBFAMILY A MEMBER 5"/>
    <property type="match status" value="1"/>
</dbReference>
<dbReference type="FunCoup" id="G3VBW5">
    <property type="interactions" value="743"/>
</dbReference>
<gene>
    <name evidence="14" type="primary">LOC105750197</name>
</gene>
<dbReference type="SMART" id="SM00409">
    <property type="entry name" value="IG"/>
    <property type="match status" value="2"/>
</dbReference>
<dbReference type="InterPro" id="IPR050412">
    <property type="entry name" value="Ig-like_Receptors_ImmuneReg"/>
</dbReference>
<dbReference type="GO" id="GO:0005886">
    <property type="term" value="C:plasma membrane"/>
    <property type="evidence" value="ECO:0007669"/>
    <property type="project" value="UniProtKB-SubCell"/>
</dbReference>
<reference evidence="14" key="2">
    <citation type="submission" date="2025-08" db="UniProtKB">
        <authorList>
            <consortium name="Ensembl"/>
        </authorList>
    </citation>
    <scope>IDENTIFICATION</scope>
</reference>
<keyword evidence="7 12" id="KW-0472">Membrane</keyword>
<dbReference type="InterPro" id="IPR003599">
    <property type="entry name" value="Ig_sub"/>
</dbReference>
<dbReference type="InterPro" id="IPR013783">
    <property type="entry name" value="Ig-like_fold"/>
</dbReference>
<dbReference type="PROSITE" id="PS50835">
    <property type="entry name" value="IG_LIKE"/>
    <property type="match status" value="1"/>
</dbReference>
<evidence type="ECO:0000256" key="10">
    <source>
        <dbReference type="ARBA" id="ARBA00023319"/>
    </source>
</evidence>
<dbReference type="FunFam" id="2.60.40.10:FF:000049">
    <property type="entry name" value="Leukocyte immunoglobulin-like receptor subfamily B member 1"/>
    <property type="match status" value="2"/>
</dbReference>
<evidence type="ECO:0000256" key="12">
    <source>
        <dbReference type="SAM" id="Phobius"/>
    </source>
</evidence>
<dbReference type="HOGENOM" id="CLU_021100_2_0_1"/>
<dbReference type="InParanoid" id="G3VBW5"/>
<dbReference type="PANTHER" id="PTHR11738">
    <property type="entry name" value="MHC CLASS I NK CELL RECEPTOR"/>
    <property type="match status" value="1"/>
</dbReference>
<evidence type="ECO:0000256" key="11">
    <source>
        <dbReference type="SAM" id="MobiDB-lite"/>
    </source>
</evidence>
<feature type="region of interest" description="Disordered" evidence="11">
    <location>
        <begin position="1"/>
        <end position="49"/>
    </location>
</feature>
<evidence type="ECO:0000256" key="6">
    <source>
        <dbReference type="ARBA" id="ARBA00022989"/>
    </source>
</evidence>
<keyword evidence="2" id="KW-1003">Cell membrane</keyword>
<feature type="transmembrane region" description="Helical" evidence="12">
    <location>
        <begin position="288"/>
        <end position="307"/>
    </location>
</feature>
<evidence type="ECO:0000313" key="15">
    <source>
        <dbReference type="Proteomes" id="UP000007648"/>
    </source>
</evidence>
<dbReference type="eggNOG" id="ENOG502RYEX">
    <property type="taxonomic scope" value="Eukaryota"/>
</dbReference>
<dbReference type="SUPFAM" id="SSF48726">
    <property type="entry name" value="Immunoglobulin"/>
    <property type="match status" value="2"/>
</dbReference>
<dbReference type="GeneTree" id="ENSGT01100000263478"/>
<keyword evidence="15" id="KW-1185">Reference proteome</keyword>
<dbReference type="InterPro" id="IPR036179">
    <property type="entry name" value="Ig-like_dom_sf"/>
</dbReference>
<dbReference type="InterPro" id="IPR007110">
    <property type="entry name" value="Ig-like_dom"/>
</dbReference>
<dbReference type="AlphaFoldDB" id="G3VBW5"/>
<reference evidence="14 15" key="1">
    <citation type="journal article" date="2011" name="Proc. Natl. Acad. Sci. U.S.A.">
        <title>Genetic diversity and population structure of the endangered marsupial Sarcophilus harrisii (Tasmanian devil).</title>
        <authorList>
            <person name="Miller W."/>
            <person name="Hayes V.M."/>
            <person name="Ratan A."/>
            <person name="Petersen D.C."/>
            <person name="Wittekindt N.E."/>
            <person name="Miller J."/>
            <person name="Walenz B."/>
            <person name="Knight J."/>
            <person name="Qi J."/>
            <person name="Zhao F."/>
            <person name="Wang Q."/>
            <person name="Bedoya-Reina O.C."/>
            <person name="Katiyar N."/>
            <person name="Tomsho L.P."/>
            <person name="Kasson L.M."/>
            <person name="Hardie R.A."/>
            <person name="Woodbridge P."/>
            <person name="Tindall E.A."/>
            <person name="Bertelsen M.F."/>
            <person name="Dixon D."/>
            <person name="Pyecroft S."/>
            <person name="Helgen K.M."/>
            <person name="Lesk A.M."/>
            <person name="Pringle T.H."/>
            <person name="Patterson N."/>
            <person name="Zhang Y."/>
            <person name="Kreiss A."/>
            <person name="Woods G.M."/>
            <person name="Jones M.E."/>
            <person name="Schuster S.C."/>
        </authorList>
    </citation>
    <scope>NUCLEOTIDE SEQUENCE [LARGE SCALE GENOMIC DNA]</scope>
</reference>
<evidence type="ECO:0000259" key="13">
    <source>
        <dbReference type="PROSITE" id="PS50835"/>
    </source>
</evidence>
<evidence type="ECO:0000256" key="3">
    <source>
        <dbReference type="ARBA" id="ARBA00022692"/>
    </source>
</evidence>
<keyword evidence="9" id="KW-0325">Glycoprotein</keyword>
<dbReference type="Pfam" id="PF13895">
    <property type="entry name" value="Ig_2"/>
    <property type="match status" value="2"/>
</dbReference>
<feature type="domain" description="Ig-like" evidence="13">
    <location>
        <begin position="173"/>
        <end position="242"/>
    </location>
</feature>
<feature type="compositionally biased region" description="Polar residues" evidence="11">
    <location>
        <begin position="16"/>
        <end position="30"/>
    </location>
</feature>
<dbReference type="Ensembl" id="ENSSHAT00000000679.2">
    <property type="protein sequence ID" value="ENSSHAP00000000669.2"/>
    <property type="gene ID" value="ENSSHAG00000000598.2"/>
</dbReference>
<proteinExistence type="predicted"/>
<accession>G3VBW5</accession>
<evidence type="ECO:0000256" key="8">
    <source>
        <dbReference type="ARBA" id="ARBA00023157"/>
    </source>
</evidence>
<name>G3VBW5_SARHA</name>
<dbReference type="GO" id="GO:0002764">
    <property type="term" value="P:immune response-regulating signaling pathway"/>
    <property type="evidence" value="ECO:0007669"/>
    <property type="project" value="TreeGrafter"/>
</dbReference>
<evidence type="ECO:0000256" key="9">
    <source>
        <dbReference type="ARBA" id="ARBA00023180"/>
    </source>
</evidence>